<evidence type="ECO:0008006" key="6">
    <source>
        <dbReference type="Google" id="ProtNLM"/>
    </source>
</evidence>
<dbReference type="InParanoid" id="C1EDE0"/>
<feature type="compositionally biased region" description="Polar residues" evidence="1">
    <location>
        <begin position="406"/>
        <end position="415"/>
    </location>
</feature>
<dbReference type="SUPFAM" id="SSF54236">
    <property type="entry name" value="Ubiquitin-like"/>
    <property type="match status" value="1"/>
</dbReference>
<feature type="region of interest" description="Disordered" evidence="1">
    <location>
        <begin position="35"/>
        <end position="62"/>
    </location>
</feature>
<accession>C1EDE0</accession>
<dbReference type="InterPro" id="IPR029071">
    <property type="entry name" value="Ubiquitin-like_domsf"/>
</dbReference>
<proteinExistence type="predicted"/>
<dbReference type="SUPFAM" id="SSF102848">
    <property type="entry name" value="NSFL1 (p97 ATPase) cofactor p47, SEP domain"/>
    <property type="match status" value="1"/>
</dbReference>
<dbReference type="eggNOG" id="KOG2086">
    <property type="taxonomic scope" value="Eukaryota"/>
</dbReference>
<feature type="compositionally biased region" description="Low complexity" evidence="1">
    <location>
        <begin position="126"/>
        <end position="135"/>
    </location>
</feature>
<evidence type="ECO:0000259" key="2">
    <source>
        <dbReference type="PROSITE" id="PS50033"/>
    </source>
</evidence>
<reference evidence="4 5" key="1">
    <citation type="journal article" date="2009" name="Science">
        <title>Green evolution and dynamic adaptations revealed by genomes of the marine picoeukaryotes Micromonas.</title>
        <authorList>
            <person name="Worden A.Z."/>
            <person name="Lee J.H."/>
            <person name="Mock T."/>
            <person name="Rouze P."/>
            <person name="Simmons M.P."/>
            <person name="Aerts A.L."/>
            <person name="Allen A.E."/>
            <person name="Cuvelier M.L."/>
            <person name="Derelle E."/>
            <person name="Everett M.V."/>
            <person name="Foulon E."/>
            <person name="Grimwood J."/>
            <person name="Gundlach H."/>
            <person name="Henrissat B."/>
            <person name="Napoli C."/>
            <person name="McDonald S.M."/>
            <person name="Parker M.S."/>
            <person name="Rombauts S."/>
            <person name="Salamov A."/>
            <person name="Von Dassow P."/>
            <person name="Badger J.H."/>
            <person name="Coutinho P.M."/>
            <person name="Demir E."/>
            <person name="Dubchak I."/>
            <person name="Gentemann C."/>
            <person name="Eikrem W."/>
            <person name="Gready J.E."/>
            <person name="John U."/>
            <person name="Lanier W."/>
            <person name="Lindquist E.A."/>
            <person name="Lucas S."/>
            <person name="Mayer K.F."/>
            <person name="Moreau H."/>
            <person name="Not F."/>
            <person name="Otillar R."/>
            <person name="Panaud O."/>
            <person name="Pangilinan J."/>
            <person name="Paulsen I."/>
            <person name="Piegu B."/>
            <person name="Poliakov A."/>
            <person name="Robbens S."/>
            <person name="Schmutz J."/>
            <person name="Toulza E."/>
            <person name="Wyss T."/>
            <person name="Zelensky A."/>
            <person name="Zhou K."/>
            <person name="Armbrust E.V."/>
            <person name="Bhattacharya D."/>
            <person name="Goodenough U.W."/>
            <person name="Van de Peer Y."/>
            <person name="Grigoriev I.V."/>
        </authorList>
    </citation>
    <scope>NUCLEOTIDE SEQUENCE [LARGE SCALE GENOMIC DNA]</scope>
    <source>
        <strain evidence="5">RCC299 / NOUM17</strain>
    </source>
</reference>
<dbReference type="CDD" id="cd17077">
    <property type="entry name" value="UBX_UBXN11"/>
    <property type="match status" value="1"/>
</dbReference>
<name>C1EDE0_MICCC</name>
<dbReference type="GO" id="GO:0043161">
    <property type="term" value="P:proteasome-mediated ubiquitin-dependent protein catabolic process"/>
    <property type="evidence" value="ECO:0007669"/>
    <property type="project" value="TreeGrafter"/>
</dbReference>
<dbReference type="Gene3D" id="3.30.420.210">
    <property type="entry name" value="SEP domain"/>
    <property type="match status" value="1"/>
</dbReference>
<protein>
    <recommendedName>
        <fullName evidence="6">SEP domain-containing protein</fullName>
    </recommendedName>
</protein>
<dbReference type="OMA" id="GHAGMAY"/>
<dbReference type="PROSITE" id="PS51399">
    <property type="entry name" value="SEP"/>
    <property type="match status" value="1"/>
</dbReference>
<evidence type="ECO:0000313" key="5">
    <source>
        <dbReference type="Proteomes" id="UP000002009"/>
    </source>
</evidence>
<evidence type="ECO:0000256" key="1">
    <source>
        <dbReference type="SAM" id="MobiDB-lite"/>
    </source>
</evidence>
<dbReference type="Proteomes" id="UP000002009">
    <property type="component" value="Chromosome 11"/>
</dbReference>
<dbReference type="STRING" id="296587.C1EDE0"/>
<dbReference type="EMBL" id="CP001330">
    <property type="protein sequence ID" value="ACO66038.1"/>
    <property type="molecule type" value="Genomic_DNA"/>
</dbReference>
<evidence type="ECO:0000259" key="3">
    <source>
        <dbReference type="PROSITE" id="PS51399"/>
    </source>
</evidence>
<gene>
    <name evidence="4" type="ORF">MICPUN_62237</name>
</gene>
<dbReference type="SMART" id="SM00166">
    <property type="entry name" value="UBX"/>
    <property type="match status" value="1"/>
</dbReference>
<dbReference type="RefSeq" id="XP_002504780.1">
    <property type="nucleotide sequence ID" value="XM_002504734.1"/>
</dbReference>
<organism evidence="4 5">
    <name type="scientific">Micromonas commoda (strain RCC299 / NOUM17 / CCMP2709)</name>
    <name type="common">Picoplanktonic green alga</name>
    <dbReference type="NCBI Taxonomy" id="296587"/>
    <lineage>
        <taxon>Eukaryota</taxon>
        <taxon>Viridiplantae</taxon>
        <taxon>Chlorophyta</taxon>
        <taxon>Mamiellophyceae</taxon>
        <taxon>Mamiellales</taxon>
        <taxon>Mamiellaceae</taxon>
        <taxon>Micromonas</taxon>
    </lineage>
</organism>
<dbReference type="PANTHER" id="PTHR23333">
    <property type="entry name" value="UBX DOMAIN CONTAINING PROTEIN"/>
    <property type="match status" value="1"/>
</dbReference>
<dbReference type="OrthoDB" id="25887at2759"/>
<dbReference type="InterPro" id="IPR036241">
    <property type="entry name" value="NSFL1C_SEP_dom_sf"/>
</dbReference>
<sequence length="519" mass="57699">MIPRKKLPSGPSAQADRRQILAMLDERVDAVTLAELRKNPPPLHYDSDENGKTSGSDRDDVLASMARRLGALERETISLRSALKRADAELRERSDECERLRDELRSKGAARFDHLRRGSNRHRGASTSTSPSSGDSDGDECAVRRGGDSNARVEKLERENRELSLRLQGAVDDNAALKKFLGDYGMTWVGDKGCRVGVPKPSAERKVRSTRLERRVAAARAMSSSPDPPEEHRVHEVERSIIAEVERSVEAPAPADLEPRPRPAAKPNKPKPNRPRFEVNIEKLKKSIKELNGVAGDGKGVVVTQPNGDRKVVMPTPKQLYLYADGFRVDDGPFRAFDDDKNRSFVRDLQDGYFPYEMVHTHPDGVPFRLVDKHDEDWESGFVAFTGAARLLDSQRFRPPAPISFANVQTEQRPGTCSEDDGDEDSAEERVGEVTTLRVKAMNGGKTYVVRLGFDDTVGDLRRRLEKVSGEDDDDANVGDEFEIMGGYPPRAFTEDEVTLREAGLVPNAALLLKPVSKR</sequence>
<feature type="compositionally biased region" description="Basic and acidic residues" evidence="1">
    <location>
        <begin position="45"/>
        <end position="61"/>
    </location>
</feature>
<dbReference type="PANTHER" id="PTHR23333:SF4">
    <property type="entry name" value="UBX DOMAIN-CONTAINING PROTEIN 11"/>
    <property type="match status" value="1"/>
</dbReference>
<dbReference type="AlphaFoldDB" id="C1EDE0"/>
<dbReference type="KEGG" id="mis:MICPUN_62237"/>
<feature type="region of interest" description="Disordered" evidence="1">
    <location>
        <begin position="406"/>
        <end position="428"/>
    </location>
</feature>
<dbReference type="GO" id="GO:0043130">
    <property type="term" value="F:ubiquitin binding"/>
    <property type="evidence" value="ECO:0007669"/>
    <property type="project" value="TreeGrafter"/>
</dbReference>
<dbReference type="GeneID" id="8247202"/>
<feature type="compositionally biased region" description="Basic and acidic residues" evidence="1">
    <location>
        <begin position="141"/>
        <end position="152"/>
    </location>
</feature>
<feature type="region of interest" description="Disordered" evidence="1">
    <location>
        <begin position="111"/>
        <end position="152"/>
    </location>
</feature>
<dbReference type="SMART" id="SM00553">
    <property type="entry name" value="SEP"/>
    <property type="match status" value="1"/>
</dbReference>
<feature type="domain" description="UBX" evidence="2">
    <location>
        <begin position="430"/>
        <end position="513"/>
    </location>
</feature>
<dbReference type="Pfam" id="PF00789">
    <property type="entry name" value="UBX"/>
    <property type="match status" value="1"/>
</dbReference>
<dbReference type="Pfam" id="PF08059">
    <property type="entry name" value="SEP"/>
    <property type="match status" value="1"/>
</dbReference>
<dbReference type="InterPro" id="IPR001012">
    <property type="entry name" value="UBX_dom"/>
</dbReference>
<evidence type="ECO:0000313" key="4">
    <source>
        <dbReference type="EMBL" id="ACO66038.1"/>
    </source>
</evidence>
<feature type="region of interest" description="Disordered" evidence="1">
    <location>
        <begin position="244"/>
        <end position="277"/>
    </location>
</feature>
<keyword evidence="5" id="KW-1185">Reference proteome</keyword>
<dbReference type="PROSITE" id="PS50033">
    <property type="entry name" value="UBX"/>
    <property type="match status" value="1"/>
</dbReference>
<dbReference type="InterPro" id="IPR012989">
    <property type="entry name" value="SEP_domain"/>
</dbReference>
<feature type="domain" description="SEP" evidence="3">
    <location>
        <begin position="315"/>
        <end position="379"/>
    </location>
</feature>
<feature type="compositionally biased region" description="Acidic residues" evidence="1">
    <location>
        <begin position="418"/>
        <end position="427"/>
    </location>
</feature>
<dbReference type="Gene3D" id="3.10.20.90">
    <property type="entry name" value="Phosphatidylinositol 3-kinase Catalytic Subunit, Chain A, domain 1"/>
    <property type="match status" value="1"/>
</dbReference>